<proteinExistence type="predicted"/>
<gene>
    <name evidence="1" type="ORF">Vadar_019634</name>
</gene>
<dbReference type="Proteomes" id="UP000828048">
    <property type="component" value="Chromosome 6"/>
</dbReference>
<dbReference type="EMBL" id="CM037156">
    <property type="protein sequence ID" value="KAH7837928.1"/>
    <property type="molecule type" value="Genomic_DNA"/>
</dbReference>
<accession>A0ACB7XB66</accession>
<protein>
    <submittedName>
        <fullName evidence="1">Uncharacterized protein</fullName>
    </submittedName>
</protein>
<name>A0ACB7XB66_9ERIC</name>
<evidence type="ECO:0000313" key="2">
    <source>
        <dbReference type="Proteomes" id="UP000828048"/>
    </source>
</evidence>
<comment type="caution">
    <text evidence="1">The sequence shown here is derived from an EMBL/GenBank/DDBJ whole genome shotgun (WGS) entry which is preliminary data.</text>
</comment>
<keyword evidence="2" id="KW-1185">Reference proteome</keyword>
<organism evidence="1 2">
    <name type="scientific">Vaccinium darrowii</name>
    <dbReference type="NCBI Taxonomy" id="229202"/>
    <lineage>
        <taxon>Eukaryota</taxon>
        <taxon>Viridiplantae</taxon>
        <taxon>Streptophyta</taxon>
        <taxon>Embryophyta</taxon>
        <taxon>Tracheophyta</taxon>
        <taxon>Spermatophyta</taxon>
        <taxon>Magnoliopsida</taxon>
        <taxon>eudicotyledons</taxon>
        <taxon>Gunneridae</taxon>
        <taxon>Pentapetalae</taxon>
        <taxon>asterids</taxon>
        <taxon>Ericales</taxon>
        <taxon>Ericaceae</taxon>
        <taxon>Vaccinioideae</taxon>
        <taxon>Vaccinieae</taxon>
        <taxon>Vaccinium</taxon>
    </lineage>
</organism>
<sequence length="722" mass="82051">MDGCKFDRKLIPSFSKQPLANGFKSSHPISDHQEYGTLPYGQSPSDSDPSSGMSSGLDAPNDATVLKFISQMLMEEEDLENKPCMFQDCLALQAAEKTFYDVLGQKYPPSLENQHLLDQNVDSPIDSFTRPSSSHSSNSSSAADNFIESNWFRDQYKFESSFTPSSHVDHDFDSFSHSFGSSNDFSDAVFRPVVESLVTPPHFRVSLGTESQIFSQFRSRDSKFGQNFEYKDRNGDAELNERDHSPDGPRGKKNHDREDRDDVEGEHSSKQLASYSEESNVESDMDKVLLCPALNPHLHDFAECPFRHHDPKLPDDSALKNVKSKRSHGGRPRGKKRSDKKEMVDLRTLLTQCAQAVSSNDARTANELLDRIRQHSSPHGDGVERLAHFFANALATRLAGAGTALYTAFPSAGISTADVLKGYQVYIKACPFKLLSNYFANRSISKILEKVTRVHIIDFGILYGFQWPCLIQLLSVRPGGPPKLRITGIELPQPGFRPAERVEETGRRLEKYCKRFGVPFEYHAIAKKLETIQLEDFKVDKDEVLVVNCLYRLRNVPDDTVVVSSPRDKVLKLIKSLNPDLFVHGVLNGTYNAPFFVTRFKEALFHFSALFDMFDATVSREDQSRMMYEKELFGRDVMNVVACEGTERVERPETYKQWQVRNVRAGFRQLPLDREIMELVKGYVERDHNKDFVVDEDGHWMLQGWKGRIIYAVSCWKPAKEF</sequence>
<evidence type="ECO:0000313" key="1">
    <source>
        <dbReference type="EMBL" id="KAH7837928.1"/>
    </source>
</evidence>
<reference evidence="1 2" key="1">
    <citation type="journal article" date="2021" name="Hortic Res">
        <title>High-quality reference genome and annotation aids understanding of berry development for evergreen blueberry (Vaccinium darrowii).</title>
        <authorList>
            <person name="Yu J."/>
            <person name="Hulse-Kemp A.M."/>
            <person name="Babiker E."/>
            <person name="Staton M."/>
        </authorList>
    </citation>
    <scope>NUCLEOTIDE SEQUENCE [LARGE SCALE GENOMIC DNA]</scope>
    <source>
        <strain evidence="2">cv. NJ 8807/NJ 8810</strain>
        <tissue evidence="1">Young leaf</tissue>
    </source>
</reference>